<dbReference type="InterPro" id="IPR012338">
    <property type="entry name" value="Beta-lactam/transpept-like"/>
</dbReference>
<feature type="chain" id="PRO_5026911913" evidence="1">
    <location>
        <begin position="21"/>
        <end position="511"/>
    </location>
</feature>
<dbReference type="SUPFAM" id="SSF56601">
    <property type="entry name" value="beta-lactamase/transpeptidase-like"/>
    <property type="match status" value="1"/>
</dbReference>
<name>A0A6J4VGJ5_9DEIN</name>
<reference evidence="4" key="1">
    <citation type="submission" date="2020-02" db="EMBL/GenBank/DDBJ databases">
        <authorList>
            <person name="Meier V. D."/>
        </authorList>
    </citation>
    <scope>NUCLEOTIDE SEQUENCE</scope>
    <source>
        <strain evidence="4">AVDCRST_MAG86</strain>
    </source>
</reference>
<dbReference type="Gene3D" id="3.40.710.10">
    <property type="entry name" value="DD-peptidase/beta-lactamase superfamily"/>
    <property type="match status" value="1"/>
</dbReference>
<organism evidence="4">
    <name type="scientific">uncultured Truepera sp</name>
    <dbReference type="NCBI Taxonomy" id="543023"/>
    <lineage>
        <taxon>Bacteria</taxon>
        <taxon>Thermotogati</taxon>
        <taxon>Deinococcota</taxon>
        <taxon>Deinococci</taxon>
        <taxon>Trueperales</taxon>
        <taxon>Trueperaceae</taxon>
        <taxon>Truepera</taxon>
        <taxon>environmental samples</taxon>
    </lineage>
</organism>
<evidence type="ECO:0000259" key="2">
    <source>
        <dbReference type="Pfam" id="PF00144"/>
    </source>
</evidence>
<dbReference type="EMBL" id="CADCWP010000222">
    <property type="protein sequence ID" value="CAA9578840.1"/>
    <property type="molecule type" value="Genomic_DNA"/>
</dbReference>
<evidence type="ECO:0000313" key="4">
    <source>
        <dbReference type="EMBL" id="CAA9578840.1"/>
    </source>
</evidence>
<dbReference type="Pfam" id="PF00144">
    <property type="entry name" value="Beta-lactamase"/>
    <property type="match status" value="1"/>
</dbReference>
<accession>A0A6J4VGJ5</accession>
<feature type="domain" description="Peptidase S12 Pab87-related C-terminal" evidence="3">
    <location>
        <begin position="410"/>
        <end position="498"/>
    </location>
</feature>
<gene>
    <name evidence="4" type="ORF">AVDCRST_MAG86-2491</name>
</gene>
<dbReference type="Gene3D" id="2.40.128.600">
    <property type="match status" value="1"/>
</dbReference>
<proteinExistence type="predicted"/>
<dbReference type="Pfam" id="PF11954">
    <property type="entry name" value="DUF3471"/>
    <property type="match status" value="1"/>
</dbReference>
<feature type="domain" description="Beta-lactamase-related" evidence="2">
    <location>
        <begin position="40"/>
        <end position="377"/>
    </location>
</feature>
<dbReference type="AlphaFoldDB" id="A0A6J4VGJ5"/>
<protein>
    <submittedName>
        <fullName evidence="4">Beta-lactamase class C-like and penicillin binding proteins (PBPs) superfamily / DUF3471 domain</fullName>
    </submittedName>
</protein>
<evidence type="ECO:0000256" key="1">
    <source>
        <dbReference type="SAM" id="SignalP"/>
    </source>
</evidence>
<dbReference type="InterPro" id="IPR050491">
    <property type="entry name" value="AmpC-like"/>
</dbReference>
<evidence type="ECO:0000259" key="3">
    <source>
        <dbReference type="Pfam" id="PF11954"/>
    </source>
</evidence>
<keyword evidence="1" id="KW-0732">Signal</keyword>
<dbReference type="PANTHER" id="PTHR46825:SF15">
    <property type="entry name" value="BETA-LACTAMASE-RELATED DOMAIN-CONTAINING PROTEIN"/>
    <property type="match status" value="1"/>
</dbReference>
<dbReference type="PANTHER" id="PTHR46825">
    <property type="entry name" value="D-ALANYL-D-ALANINE-CARBOXYPEPTIDASE/ENDOPEPTIDASE AMPH"/>
    <property type="match status" value="1"/>
</dbReference>
<dbReference type="InterPro" id="IPR021860">
    <property type="entry name" value="Peptidase_S12_Pab87-rel_C"/>
</dbReference>
<feature type="signal peptide" evidence="1">
    <location>
        <begin position="1"/>
        <end position="20"/>
    </location>
</feature>
<dbReference type="InterPro" id="IPR001466">
    <property type="entry name" value="Beta-lactam-related"/>
</dbReference>
<sequence length="511" mass="54753">MLKPIGLSFLFLWTLLVAQAQGSPSVTLERVQDAVAATEKLAQAEVEKGAVPGLAVAVVFQDKLVYAKGFGVKDTQTDEPVDADTVFQLASISKSVGSTVVASLVGDGVVSWDSHLSDLDPTFAMYDPWVTREVTIRDMYSHRSGLPEHAGDLLEDLGFTRQQVLHRLRHQPPVSSFRSAYAYTNFGVTEAAVAAAKATGKTWADLSAERLYRPLGMDSTSSRFADFMARPNKALGHVLNDGAWVHERQREPDAQSPAGGVSSSVNDMAKWMRLQLGNGMFGGKQLVAEDALAETHKPHMLTGYSPFDGLPGFYGLGWNVRYDAEGRLRLGHSGAFAMGAGTNVSLVPAEQLGIVILSNGSPTGVPEGIASTFIDLALYGESTQDWLSITKNVFAQMAQAEDLTPQYATKPTPNTPALPDEAYLGTYSNTLYGNVEVVQSDSGLAIVQGPNDMTFAMTHFNHDTFTYVTQGESAVGTAGVFFHIGADGRATGVTVENLDATGQGTFTRVTE</sequence>